<protein>
    <recommendedName>
        <fullName evidence="9">PNPLA domain-containing protein</fullName>
    </recommendedName>
</protein>
<evidence type="ECO:0000256" key="3">
    <source>
        <dbReference type="ARBA" id="ARBA00022801"/>
    </source>
</evidence>
<reference evidence="10 11" key="1">
    <citation type="submission" date="2024-09" db="EMBL/GenBank/DDBJ databases">
        <title>Rethinking Asexuality: The Enigmatic Case of Functional Sexual Genes in Lepraria (Stereocaulaceae).</title>
        <authorList>
            <person name="Doellman M."/>
            <person name="Sun Y."/>
            <person name="Barcenas-Pena A."/>
            <person name="Lumbsch H.T."/>
            <person name="Grewe F."/>
        </authorList>
    </citation>
    <scope>NUCLEOTIDE SEQUENCE [LARGE SCALE GENOMIC DNA]</scope>
    <source>
        <strain evidence="10 11">Grewe 0041</strain>
    </source>
</reference>
<evidence type="ECO:0000256" key="8">
    <source>
        <dbReference type="SAM" id="MobiDB-lite"/>
    </source>
</evidence>
<evidence type="ECO:0000256" key="1">
    <source>
        <dbReference type="ARBA" id="ARBA00022723"/>
    </source>
</evidence>
<feature type="compositionally biased region" description="Basic and acidic residues" evidence="8">
    <location>
        <begin position="960"/>
        <end position="969"/>
    </location>
</feature>
<keyword evidence="2" id="KW-0863">Zinc-finger</keyword>
<organism evidence="10 11">
    <name type="scientific">Lepraria finkii</name>
    <dbReference type="NCBI Taxonomy" id="1340010"/>
    <lineage>
        <taxon>Eukaryota</taxon>
        <taxon>Fungi</taxon>
        <taxon>Dikarya</taxon>
        <taxon>Ascomycota</taxon>
        <taxon>Pezizomycotina</taxon>
        <taxon>Lecanoromycetes</taxon>
        <taxon>OSLEUM clade</taxon>
        <taxon>Lecanoromycetidae</taxon>
        <taxon>Lecanorales</taxon>
        <taxon>Lecanorineae</taxon>
        <taxon>Stereocaulaceae</taxon>
        <taxon>Lepraria</taxon>
    </lineage>
</organism>
<evidence type="ECO:0000256" key="7">
    <source>
        <dbReference type="PROSITE-ProRule" id="PRU01161"/>
    </source>
</evidence>
<dbReference type="InterPro" id="IPR017907">
    <property type="entry name" value="Znf_RING_CS"/>
</dbReference>
<keyword evidence="5 7" id="KW-0442">Lipid degradation</keyword>
<gene>
    <name evidence="10" type="ORF">ABVK25_010147</name>
</gene>
<dbReference type="PANTHER" id="PTHR24185:SF1">
    <property type="entry name" value="CALCIUM-INDEPENDENT PHOSPHOLIPASE A2-GAMMA"/>
    <property type="match status" value="1"/>
</dbReference>
<sequence>MNTCHHIGWFYLSGRESFQLHYGTRTSSVVHEMASPDKQFPSMIFFIGRQSKDAALREIFPNNNIRRGNRDGVVNLRLDSSTFSSDTPLLFADGDPGIPIPPRLGGTTCHEYRTLPLAWSAATQDRSVLHSVYARLVALFSDVVCIFAEDLGGLDGVAQFLTGWIEKGDASALPTRVRPRVIIVVRDEEAAATHGVLQMENLRFKLQDHEARAKVFSSISLMHLAGEHISPLARHRRLKEVLLAEVETSRVERIEQRVHFSAVHFEGFFRCAIHHLAKSIDQPFDFIESTRLPNQVQDDYRDHIATFVALSMDVFISYGSLTSFIASSILMDAYPPRMHAFNPRHVFQRLYKEHCFRAMVQVLNSPMVAEDLCICIEDHMDLLFPAIDLGFETSVQVHTNNIKSFRLQWTQIYSNTTCLFCLRRRPEHVVTCEHAICDTCVAIFGHSIAGKECQFEIDGCILCVTKGNLIARLKPATAGARILSVDGGGVRGVVPLEFLGLLQGHLGSELPVQDLFEQAFGTSSGGLIVLGLFIKHWDVSRCARIFDVLIRDVFGIHVTKGTGLLTRLRDCFRCWLSDGCYDVDLLETSLKAIFGNDRRLFDADRSGISGQKVAVTATTLSDASTYIFSNYNGKSRDRGCGYKHIRPDRIENEPFVWEAGRVTSAAPGYFKPASIASLGSFQDGGLGHNNPIDLALWECPKLWPSSTSPDVVVSLGTGMDDHPSSPKAPKFRHVFNDGFIPRLFRSLMSSLDSERTWRDLSNRLDDSSKADYFRLNVLFRGDEPRLDDVHCMDDLRRSVQLQPDGPKDTASIAFALLVASFYFELDTLPALEANRYYCRGFLRCRNNSRAVLNSLAKIHSNLEFVTDFESLGTLTFDDICSRCHIYCKRVQFSVRYSDDEVSITLKTYGLEQRKISGFPHSMTWFVRQQQLDAQFGNAAHDMPQLYRCRACGIFSRCNDDSRAGRKQTLDDSLSSSGITSEADGKRKKGDQFDTQVVPKRRRLETSSASRHR</sequence>
<comment type="caution">
    <text evidence="10">The sequence shown here is derived from an EMBL/GenBank/DDBJ whole genome shotgun (WGS) entry which is preliminary data.</text>
</comment>
<feature type="short sequence motif" description="GXGXXG" evidence="7">
    <location>
        <begin position="487"/>
        <end position="492"/>
    </location>
</feature>
<feature type="domain" description="PNPLA" evidence="9">
    <location>
        <begin position="483"/>
        <end position="696"/>
    </location>
</feature>
<dbReference type="InterPro" id="IPR002641">
    <property type="entry name" value="PNPLA_dom"/>
</dbReference>
<keyword evidence="11" id="KW-1185">Reference proteome</keyword>
<evidence type="ECO:0000259" key="9">
    <source>
        <dbReference type="PROSITE" id="PS51635"/>
    </source>
</evidence>
<dbReference type="CDD" id="cd07199">
    <property type="entry name" value="Pat17_PNPLA8_PNPLA9_like"/>
    <property type="match status" value="1"/>
</dbReference>
<evidence type="ECO:0000256" key="2">
    <source>
        <dbReference type="ARBA" id="ARBA00022771"/>
    </source>
</evidence>
<dbReference type="EMBL" id="JBHFEH010000061">
    <property type="protein sequence ID" value="KAL2049568.1"/>
    <property type="molecule type" value="Genomic_DNA"/>
</dbReference>
<dbReference type="InterPro" id="IPR016035">
    <property type="entry name" value="Acyl_Trfase/lysoPLipase"/>
</dbReference>
<accession>A0ABR4B1E6</accession>
<evidence type="ECO:0000256" key="6">
    <source>
        <dbReference type="ARBA" id="ARBA00023098"/>
    </source>
</evidence>
<dbReference type="Pfam" id="PF01734">
    <property type="entry name" value="Patatin"/>
    <property type="match status" value="1"/>
</dbReference>
<keyword evidence="3 7" id="KW-0378">Hydrolase</keyword>
<feature type="compositionally biased region" description="Polar residues" evidence="8">
    <location>
        <begin position="970"/>
        <end position="979"/>
    </location>
</feature>
<dbReference type="Gene3D" id="3.40.1090.10">
    <property type="entry name" value="Cytosolic phospholipase A2 catalytic domain"/>
    <property type="match status" value="1"/>
</dbReference>
<dbReference type="PROSITE" id="PS00518">
    <property type="entry name" value="ZF_RING_1"/>
    <property type="match status" value="1"/>
</dbReference>
<keyword evidence="6 7" id="KW-0443">Lipid metabolism</keyword>
<feature type="active site" description="Nucleophile" evidence="7">
    <location>
        <position position="523"/>
    </location>
</feature>
<keyword evidence="4" id="KW-0862">Zinc</keyword>
<dbReference type="SUPFAM" id="SSF52151">
    <property type="entry name" value="FabD/lysophospholipase-like"/>
    <property type="match status" value="1"/>
</dbReference>
<dbReference type="PROSITE" id="PS51635">
    <property type="entry name" value="PNPLA"/>
    <property type="match status" value="1"/>
</dbReference>
<name>A0ABR4B1E6_9LECA</name>
<evidence type="ECO:0000256" key="5">
    <source>
        <dbReference type="ARBA" id="ARBA00022963"/>
    </source>
</evidence>
<feature type="short sequence motif" description="DGA/G" evidence="7">
    <location>
        <begin position="683"/>
        <end position="685"/>
    </location>
</feature>
<proteinExistence type="predicted"/>
<dbReference type="PANTHER" id="PTHR24185">
    <property type="entry name" value="CALCIUM-INDEPENDENT PHOSPHOLIPASE A2-GAMMA"/>
    <property type="match status" value="1"/>
</dbReference>
<evidence type="ECO:0000313" key="11">
    <source>
        <dbReference type="Proteomes" id="UP001590951"/>
    </source>
</evidence>
<evidence type="ECO:0000256" key="4">
    <source>
        <dbReference type="ARBA" id="ARBA00022833"/>
    </source>
</evidence>
<keyword evidence="1" id="KW-0479">Metal-binding</keyword>
<evidence type="ECO:0000313" key="10">
    <source>
        <dbReference type="EMBL" id="KAL2049568.1"/>
    </source>
</evidence>
<dbReference type="Proteomes" id="UP001590951">
    <property type="component" value="Unassembled WGS sequence"/>
</dbReference>
<feature type="region of interest" description="Disordered" evidence="8">
    <location>
        <begin position="960"/>
        <end position="1012"/>
    </location>
</feature>
<feature type="short sequence motif" description="GXSXG" evidence="7">
    <location>
        <begin position="521"/>
        <end position="525"/>
    </location>
</feature>
<feature type="active site" description="Proton acceptor" evidence="7">
    <location>
        <position position="683"/>
    </location>
</feature>